<evidence type="ECO:0000256" key="1">
    <source>
        <dbReference type="SAM" id="SignalP"/>
    </source>
</evidence>
<evidence type="ECO:0008006" key="4">
    <source>
        <dbReference type="Google" id="ProtNLM"/>
    </source>
</evidence>
<sequence length="176" mass="19039">MKFFKFILVLLITVSITGCSNNNSNEPLFVLSNANIAGTYDVTSHSLNTAISTTSNGITFEVGSIEANGDTFQLDLVMKSNGTFTLNGAYRVVAVTKFVSGDQVDKTEIINIDSSGEFSINSLENTITFSGTEGLLKGALDVTVFNENFFSLSKEEEVTDGNETLDVSTRISFTRQ</sequence>
<organism evidence="2 3">
    <name type="scientific">Polaribacter ponticola</name>
    <dbReference type="NCBI Taxonomy" id="2978475"/>
    <lineage>
        <taxon>Bacteria</taxon>
        <taxon>Pseudomonadati</taxon>
        <taxon>Bacteroidota</taxon>
        <taxon>Flavobacteriia</taxon>
        <taxon>Flavobacteriales</taxon>
        <taxon>Flavobacteriaceae</taxon>
    </lineage>
</organism>
<keyword evidence="3" id="KW-1185">Reference proteome</keyword>
<accession>A0ABT5SC94</accession>
<dbReference type="PROSITE" id="PS51257">
    <property type="entry name" value="PROKAR_LIPOPROTEIN"/>
    <property type="match status" value="1"/>
</dbReference>
<comment type="caution">
    <text evidence="2">The sequence shown here is derived from an EMBL/GenBank/DDBJ whole genome shotgun (WGS) entry which is preliminary data.</text>
</comment>
<name>A0ABT5SC94_9FLAO</name>
<dbReference type="EMBL" id="JAOSLC020000003">
    <property type="protein sequence ID" value="MDD7915728.1"/>
    <property type="molecule type" value="Genomic_DNA"/>
</dbReference>
<feature type="signal peptide" evidence="1">
    <location>
        <begin position="1"/>
        <end position="20"/>
    </location>
</feature>
<dbReference type="RefSeq" id="WP_265726540.1">
    <property type="nucleotide sequence ID" value="NZ_JAOSLC020000003.1"/>
</dbReference>
<gene>
    <name evidence="2" type="ORF">N5A56_015465</name>
</gene>
<dbReference type="Proteomes" id="UP001151478">
    <property type="component" value="Unassembled WGS sequence"/>
</dbReference>
<proteinExistence type="predicted"/>
<keyword evidence="1" id="KW-0732">Signal</keyword>
<evidence type="ECO:0000313" key="2">
    <source>
        <dbReference type="EMBL" id="MDD7915728.1"/>
    </source>
</evidence>
<feature type="chain" id="PRO_5046037486" description="Lipocalin-like domain-containing protein" evidence="1">
    <location>
        <begin position="21"/>
        <end position="176"/>
    </location>
</feature>
<reference evidence="2" key="1">
    <citation type="submission" date="2023-02" db="EMBL/GenBank/DDBJ databases">
        <title>Polaribacter ponticola sp. nov., isolated from seawater.</title>
        <authorList>
            <person name="Baek J.H."/>
            <person name="Kim J.M."/>
            <person name="Choi D.G."/>
            <person name="Jeon C.O."/>
        </authorList>
    </citation>
    <scope>NUCLEOTIDE SEQUENCE</scope>
    <source>
        <strain evidence="2">MSW5</strain>
    </source>
</reference>
<evidence type="ECO:0000313" key="3">
    <source>
        <dbReference type="Proteomes" id="UP001151478"/>
    </source>
</evidence>
<protein>
    <recommendedName>
        <fullName evidence="4">Lipocalin-like domain-containing protein</fullName>
    </recommendedName>
</protein>